<sequence>MKSRSIFILAIIGLIMGLGAAWLFGLERKPPPPAFAPVTNPYPDAIYANGIIESEQAGGANIPVYPEVAGRIIQVLVAEGQQVKAGAPLLVLDDAVQRASTEQARLQAESAQAQLSQLKAQPRPEALQVARAQVVLADANLRTARDQFDKRRASRDLDARSISQDVLDTAADAVYQAEASVEVARRQFALVRAGAWRYDIMVQQRQAEALSQTYVAAQALLQKYTIRAATDGVVLALNASVGSYVSPQGAYDGYSEAMGPPLLLGALQEHLAVRCYVDEMLLSRLPTADRIAARMAIRGTKMSVPLEFVRIQPYVSPKIELSNQRKERVDQRVLPVLFRFRREPALKVYPGQLVDVFIAQKN</sequence>
<evidence type="ECO:0000313" key="6">
    <source>
        <dbReference type="Proteomes" id="UP000006772"/>
    </source>
</evidence>
<reference evidence="5 6" key="1">
    <citation type="journal article" date="2013" name="Front. Microbiol.">
        <title>The genome of the endophytic bacterium H. frisingense GSF30(T) identifies diverse strategies in the Herbaspirillum genus to interact with plants.</title>
        <authorList>
            <person name="Straub D."/>
            <person name="Rothballer M."/>
            <person name="Hartmann A."/>
            <person name="Ludewig U."/>
        </authorList>
    </citation>
    <scope>NUCLEOTIDE SEQUENCE [LARGE SCALE GENOMIC DNA]</scope>
    <source>
        <strain evidence="5 6">GSF30</strain>
    </source>
</reference>
<feature type="transmembrane region" description="Helical" evidence="3">
    <location>
        <begin position="7"/>
        <end position="25"/>
    </location>
</feature>
<dbReference type="InterPro" id="IPR058625">
    <property type="entry name" value="MdtA-like_BSH"/>
</dbReference>
<protein>
    <submittedName>
        <fullName evidence="5">Export system membrane fusion protein</fullName>
    </submittedName>
</protein>
<dbReference type="AlphaFoldDB" id="A0AAI9N4R1"/>
<evidence type="ECO:0000256" key="2">
    <source>
        <dbReference type="ARBA" id="ARBA00023054"/>
    </source>
</evidence>
<dbReference type="PANTHER" id="PTHR32347">
    <property type="entry name" value="EFFLUX SYSTEM COMPONENT YKNX-RELATED"/>
    <property type="match status" value="1"/>
</dbReference>
<evidence type="ECO:0000256" key="1">
    <source>
        <dbReference type="ARBA" id="ARBA00004196"/>
    </source>
</evidence>
<name>A0AAI9N4R1_9BURK</name>
<comment type="caution">
    <text evidence="5">The sequence shown here is derived from an EMBL/GenBank/DDBJ whole genome shotgun (WGS) entry which is preliminary data.</text>
</comment>
<keyword evidence="2" id="KW-0175">Coiled coil</keyword>
<evidence type="ECO:0000313" key="5">
    <source>
        <dbReference type="EMBL" id="EOA05811.1"/>
    </source>
</evidence>
<organism evidence="5 6">
    <name type="scientific">Herbaspirillum frisingense GSF30</name>
    <dbReference type="NCBI Taxonomy" id="864073"/>
    <lineage>
        <taxon>Bacteria</taxon>
        <taxon>Pseudomonadati</taxon>
        <taxon>Pseudomonadota</taxon>
        <taxon>Betaproteobacteria</taxon>
        <taxon>Burkholderiales</taxon>
        <taxon>Oxalobacteraceae</taxon>
        <taxon>Herbaspirillum</taxon>
    </lineage>
</organism>
<keyword evidence="3" id="KW-0472">Membrane</keyword>
<dbReference type="Proteomes" id="UP000006772">
    <property type="component" value="Unassembled WGS sequence"/>
</dbReference>
<keyword evidence="3" id="KW-0812">Transmembrane</keyword>
<evidence type="ECO:0000259" key="4">
    <source>
        <dbReference type="Pfam" id="PF25917"/>
    </source>
</evidence>
<proteinExistence type="predicted"/>
<gene>
    <name evidence="5" type="ORF">HFRIS_005113</name>
</gene>
<dbReference type="Gene3D" id="1.10.287.470">
    <property type="entry name" value="Helix hairpin bin"/>
    <property type="match status" value="1"/>
</dbReference>
<dbReference type="SUPFAM" id="SSF111369">
    <property type="entry name" value="HlyD-like secretion proteins"/>
    <property type="match status" value="1"/>
</dbReference>
<dbReference type="GO" id="GO:0030313">
    <property type="term" value="C:cell envelope"/>
    <property type="evidence" value="ECO:0007669"/>
    <property type="project" value="UniProtKB-SubCell"/>
</dbReference>
<feature type="domain" description="Multidrug resistance protein MdtA-like barrel-sandwich hybrid" evidence="4">
    <location>
        <begin position="63"/>
        <end position="246"/>
    </location>
</feature>
<dbReference type="RefSeq" id="WP_006462177.1">
    <property type="nucleotide sequence ID" value="NZ_AEEC02000005.1"/>
</dbReference>
<accession>A0AAI9N4R1</accession>
<dbReference type="EMBL" id="AEEC02000005">
    <property type="protein sequence ID" value="EOA05811.1"/>
    <property type="molecule type" value="Genomic_DNA"/>
</dbReference>
<dbReference type="InterPro" id="IPR050465">
    <property type="entry name" value="UPF0194_transport"/>
</dbReference>
<dbReference type="Gene3D" id="2.40.50.100">
    <property type="match status" value="2"/>
</dbReference>
<keyword evidence="3" id="KW-1133">Transmembrane helix</keyword>
<dbReference type="PANTHER" id="PTHR32347:SF23">
    <property type="entry name" value="BLL5650 PROTEIN"/>
    <property type="match status" value="1"/>
</dbReference>
<dbReference type="Pfam" id="PF25917">
    <property type="entry name" value="BSH_RND"/>
    <property type="match status" value="1"/>
</dbReference>
<comment type="subcellular location">
    <subcellularLocation>
        <location evidence="1">Cell envelope</location>
    </subcellularLocation>
</comment>
<evidence type="ECO:0000256" key="3">
    <source>
        <dbReference type="SAM" id="Phobius"/>
    </source>
</evidence>